<reference evidence="1" key="1">
    <citation type="submission" date="2022-06" db="EMBL/GenBank/DDBJ databases">
        <title>Phylogenomic reconstructions and comparative analyses of Kickxellomycotina fungi.</title>
        <authorList>
            <person name="Reynolds N.K."/>
            <person name="Stajich J.E."/>
            <person name="Barry K."/>
            <person name="Grigoriev I.V."/>
            <person name="Crous P."/>
            <person name="Smith M.E."/>
        </authorList>
    </citation>
    <scope>NUCLEOTIDE SEQUENCE</scope>
    <source>
        <strain evidence="1">RSA 2271</strain>
    </source>
</reference>
<evidence type="ECO:0000313" key="2">
    <source>
        <dbReference type="Proteomes" id="UP001145114"/>
    </source>
</evidence>
<comment type="caution">
    <text evidence="1">The sequence shown here is derived from an EMBL/GenBank/DDBJ whole genome shotgun (WGS) entry which is preliminary data.</text>
</comment>
<sequence>SSWVPSAYLLTLAAFQPIYGKISDVFGRKPILLLAIITFLVGSILCGVAKNMTWLILARGLAGAGGAGIPAVTMVIVSDLVPLEKRANYFALVSIIICVSSIAGPLLGGLFTDRLSWRWCFFFNIPTCCVILVLIMLLLRLPKPPGKWKDKFARLDIGGVVIFLSMMVLLLLGLNWGGREHPWRSALIIAILCAGGVLILAFIVYEHRIPKEPIIPMAIFRTRNAWILLTIYGLIGTVFFTLVFFMPMYFTIVENASATRSGLYLIALLVPLAVGSTVLGRAISRWGLKRLYVQLGTLLVVVGTGLATIYG</sequence>
<organism evidence="1 2">
    <name type="scientific">Spiromyces aspiralis</name>
    <dbReference type="NCBI Taxonomy" id="68401"/>
    <lineage>
        <taxon>Eukaryota</taxon>
        <taxon>Fungi</taxon>
        <taxon>Fungi incertae sedis</taxon>
        <taxon>Zoopagomycota</taxon>
        <taxon>Kickxellomycotina</taxon>
        <taxon>Kickxellomycetes</taxon>
        <taxon>Kickxellales</taxon>
        <taxon>Kickxellaceae</taxon>
        <taxon>Spiromyces</taxon>
    </lineage>
</organism>
<keyword evidence="2" id="KW-1185">Reference proteome</keyword>
<feature type="non-terminal residue" evidence="1">
    <location>
        <position position="1"/>
    </location>
</feature>
<feature type="non-terminal residue" evidence="1">
    <location>
        <position position="311"/>
    </location>
</feature>
<gene>
    <name evidence="1" type="ORF">EV182_007189</name>
</gene>
<protein>
    <submittedName>
        <fullName evidence="1">Uncharacterized protein</fullName>
    </submittedName>
</protein>
<evidence type="ECO:0000313" key="1">
    <source>
        <dbReference type="EMBL" id="KAJ1676947.1"/>
    </source>
</evidence>
<proteinExistence type="predicted"/>
<dbReference type="Proteomes" id="UP001145114">
    <property type="component" value="Unassembled WGS sequence"/>
</dbReference>
<accession>A0ACC1HNV8</accession>
<name>A0ACC1HNV8_9FUNG</name>
<dbReference type="EMBL" id="JAMZIH010003249">
    <property type="protein sequence ID" value="KAJ1676947.1"/>
    <property type="molecule type" value="Genomic_DNA"/>
</dbReference>